<keyword evidence="5" id="KW-0808">Transferase</keyword>
<comment type="similarity">
    <text evidence="1">Belongs to the bacterial sugar transferase family.</text>
</comment>
<protein>
    <submittedName>
        <fullName evidence="5">Sugar transferase</fullName>
    </submittedName>
</protein>
<sequence length="184" mass="20704">MKTIFDCLVSALALILLAPLLFVVAIIIFVDDPGSPFFKQKRVGLGGREFGMYKFRSMKRNASEVGPYFTQQNDPRITRVGRVIRRTSIDELPQLINVLLGDMSIVGPRPDVPVQEKNYTPDEWQLRNSVKPGITGLAQATVRSNTTPEERTRLDLEYVKTHNIYLDLKIIAMTVKQVISKGGN</sequence>
<dbReference type="Pfam" id="PF02397">
    <property type="entry name" value="Bac_transf"/>
    <property type="match status" value="1"/>
</dbReference>
<keyword evidence="2" id="KW-0812">Transmembrane</keyword>
<dbReference type="Proteomes" id="UP000390336">
    <property type="component" value="Chromosome 1"/>
</dbReference>
<accession>A0AAP9GE65</accession>
<dbReference type="GO" id="GO:0016780">
    <property type="term" value="F:phosphotransferase activity, for other substituted phosphate groups"/>
    <property type="evidence" value="ECO:0007669"/>
    <property type="project" value="TreeGrafter"/>
</dbReference>
<reference evidence="5 7" key="1">
    <citation type="journal article" date="2015" name="Genome Announc.">
        <title>Draft Genome Sequence of Vibrio owensii Strain SH-14, Which Causes Shrimp Acute Hepatopancreatic Necrosis Disease.</title>
        <authorList>
            <person name="Liu L."/>
            <person name="Xiao J."/>
            <person name="Xia X."/>
            <person name="Pan Y."/>
            <person name="Yan S."/>
            <person name="Wang Y."/>
        </authorList>
    </citation>
    <scope>NUCLEOTIDE SEQUENCE [LARGE SCALE GENOMIC DNA]</scope>
    <source>
        <strain evidence="5 7">SH14</strain>
    </source>
</reference>
<feature type="domain" description="Bacterial sugar transferase" evidence="3">
    <location>
        <begin position="2"/>
        <end position="179"/>
    </location>
</feature>
<gene>
    <name evidence="5" type="ORF">APZ19_16010</name>
    <name evidence="4" type="ORF">D0812_16330</name>
</gene>
<dbReference type="InterPro" id="IPR003362">
    <property type="entry name" value="Bact_transf"/>
</dbReference>
<evidence type="ECO:0000256" key="1">
    <source>
        <dbReference type="ARBA" id="ARBA00006464"/>
    </source>
</evidence>
<evidence type="ECO:0000256" key="2">
    <source>
        <dbReference type="SAM" id="Phobius"/>
    </source>
</evidence>
<keyword evidence="2" id="KW-1133">Transmembrane helix</keyword>
<dbReference type="AlphaFoldDB" id="A0AAP9GE65"/>
<organism evidence="5 7">
    <name type="scientific">Vibrio owensii</name>
    <dbReference type="NCBI Taxonomy" id="696485"/>
    <lineage>
        <taxon>Bacteria</taxon>
        <taxon>Pseudomonadati</taxon>
        <taxon>Pseudomonadota</taxon>
        <taxon>Gammaproteobacteria</taxon>
        <taxon>Vibrionales</taxon>
        <taxon>Vibrionaceae</taxon>
        <taxon>Vibrio</taxon>
    </lineage>
</organism>
<keyword evidence="2" id="KW-0472">Membrane</keyword>
<dbReference type="PANTHER" id="PTHR30576">
    <property type="entry name" value="COLANIC BIOSYNTHESIS UDP-GLUCOSE LIPID CARRIER TRANSFERASE"/>
    <property type="match status" value="1"/>
</dbReference>
<dbReference type="EMBL" id="CP033137">
    <property type="protein sequence ID" value="AYO15890.1"/>
    <property type="molecule type" value="Genomic_DNA"/>
</dbReference>
<dbReference type="Proteomes" id="UP000272136">
    <property type="component" value="Chromosome 1"/>
</dbReference>
<keyword evidence="6" id="KW-1185">Reference proteome</keyword>
<evidence type="ECO:0000259" key="3">
    <source>
        <dbReference type="Pfam" id="PF02397"/>
    </source>
</evidence>
<evidence type="ECO:0000313" key="5">
    <source>
        <dbReference type="EMBL" id="QGH48513.1"/>
    </source>
</evidence>
<evidence type="ECO:0000313" key="7">
    <source>
        <dbReference type="Proteomes" id="UP000390336"/>
    </source>
</evidence>
<evidence type="ECO:0000313" key="6">
    <source>
        <dbReference type="Proteomes" id="UP000272136"/>
    </source>
</evidence>
<reference evidence="5" key="3">
    <citation type="submission" date="2019-11" db="EMBL/GenBank/DDBJ databases">
        <title>Complete genome sequence of Vibrio owensii SH-14 isolated from shrimp with acute hepatopancreatic necrosis diease.</title>
        <authorList>
            <person name="Liang X."/>
            <person name="Wang Y."/>
        </authorList>
    </citation>
    <scope>NUCLEOTIDE SEQUENCE</scope>
    <source>
        <strain evidence="5">SH14</strain>
    </source>
</reference>
<feature type="transmembrane region" description="Helical" evidence="2">
    <location>
        <begin position="7"/>
        <end position="30"/>
    </location>
</feature>
<evidence type="ECO:0000313" key="4">
    <source>
        <dbReference type="EMBL" id="AYO15890.1"/>
    </source>
</evidence>
<name>A0AAP9GE65_9VIBR</name>
<dbReference type="RefSeq" id="WP_054823099.1">
    <property type="nucleotide sequence ID" value="NZ_CP033137.1"/>
</dbReference>
<dbReference type="PANTHER" id="PTHR30576:SF0">
    <property type="entry name" value="UNDECAPRENYL-PHOSPHATE N-ACETYLGALACTOSAMINYL 1-PHOSPHATE TRANSFERASE-RELATED"/>
    <property type="match status" value="1"/>
</dbReference>
<reference evidence="4 6" key="2">
    <citation type="submission" date="2018-10" db="EMBL/GenBank/DDBJ databases">
        <title>Whole Genome of Vibrio owensii strain 170502, isolated from Acute Hepatopancreatic Necrosis Disease (AHPND) shrimp.</title>
        <authorList>
            <person name="Yan M."/>
            <person name="Wang X."/>
            <person name="Wang Y."/>
        </authorList>
    </citation>
    <scope>NUCLEOTIDE SEQUENCE [LARGE SCALE GENOMIC DNA]</scope>
    <source>
        <strain evidence="4 6">1700302</strain>
    </source>
</reference>
<proteinExistence type="inferred from homology"/>
<dbReference type="EMBL" id="CP045859">
    <property type="protein sequence ID" value="QGH48513.1"/>
    <property type="molecule type" value="Genomic_DNA"/>
</dbReference>